<accession>A0A6N8ILC9</accession>
<evidence type="ECO:0000313" key="2">
    <source>
        <dbReference type="EMBL" id="MVN16190.1"/>
    </source>
</evidence>
<feature type="transmembrane region" description="Helical" evidence="1">
    <location>
        <begin position="6"/>
        <end position="26"/>
    </location>
</feature>
<organism evidence="2 3">
    <name type="scientific">Gordonibacter urolithinfaciens</name>
    <dbReference type="NCBI Taxonomy" id="1335613"/>
    <lineage>
        <taxon>Bacteria</taxon>
        <taxon>Bacillati</taxon>
        <taxon>Actinomycetota</taxon>
        <taxon>Coriobacteriia</taxon>
        <taxon>Eggerthellales</taxon>
        <taxon>Eggerthellaceae</taxon>
        <taxon>Gordonibacter</taxon>
    </lineage>
</organism>
<evidence type="ECO:0008006" key="4">
    <source>
        <dbReference type="Google" id="ProtNLM"/>
    </source>
</evidence>
<proteinExistence type="predicted"/>
<feature type="transmembrane region" description="Helical" evidence="1">
    <location>
        <begin position="56"/>
        <end position="77"/>
    </location>
</feature>
<dbReference type="Proteomes" id="UP000468327">
    <property type="component" value="Unassembled WGS sequence"/>
</dbReference>
<feature type="transmembrane region" description="Helical" evidence="1">
    <location>
        <begin position="89"/>
        <end position="109"/>
    </location>
</feature>
<gene>
    <name evidence="2" type="ORF">GO738_12725</name>
</gene>
<keyword evidence="1" id="KW-0472">Membrane</keyword>
<keyword evidence="3" id="KW-1185">Reference proteome</keyword>
<reference evidence="2 3" key="1">
    <citation type="submission" date="2019-11" db="EMBL/GenBank/DDBJ databases">
        <title>Whole genome shotgun sequencing (WGS) data from Adlercreutzia equolifaciens ResAG-91, Eggerthella lenta MRI-F36, MRI-F37, MRI-F40, ResAG-49, ResAG-88, ResAG-121, ResAG-145, and Gordonibacter sp. ResAG-5, ResAG-26, ResAG-43, ResAG-50, ResAG-59.</title>
        <authorList>
            <person name="Stoll D.A."/>
            <person name="Danylec N."/>
            <person name="Franz C.M.A.P."/>
            <person name="Huch M."/>
        </authorList>
    </citation>
    <scope>NUCLEOTIDE SEQUENCE [LARGE SCALE GENOMIC DNA]</scope>
    <source>
        <strain evidence="2 3">ResAG-59</strain>
    </source>
</reference>
<comment type="caution">
    <text evidence="2">The sequence shown here is derived from an EMBL/GenBank/DDBJ whole genome shotgun (WGS) entry which is preliminary data.</text>
</comment>
<keyword evidence="1" id="KW-0812">Transmembrane</keyword>
<protein>
    <recommendedName>
        <fullName evidence="4">DUF3784 domain-containing protein</fullName>
    </recommendedName>
</protein>
<keyword evidence="1" id="KW-1133">Transmembrane helix</keyword>
<name>A0A6N8ILC9_9ACTN</name>
<evidence type="ECO:0000256" key="1">
    <source>
        <dbReference type="SAM" id="Phobius"/>
    </source>
</evidence>
<dbReference type="EMBL" id="WPOC01000025">
    <property type="protein sequence ID" value="MVN16190.1"/>
    <property type="molecule type" value="Genomic_DNA"/>
</dbReference>
<evidence type="ECO:0000313" key="3">
    <source>
        <dbReference type="Proteomes" id="UP000468327"/>
    </source>
</evidence>
<dbReference type="AlphaFoldDB" id="A0A6N8ILC9"/>
<dbReference type="RefSeq" id="WP_157007249.1">
    <property type="nucleotide sequence ID" value="NZ_DBEZYS010000059.1"/>
</dbReference>
<sequence>MEYGWGFAALMAGLLLMGLVFVVTGVQMACGRWRHALAGAAGLPEREREASGVAQATRVGGVLLIVVGAGVVGLGGWQAWASYTPESDGMLTVAGVFLVLVDLFVVWALRAARREYEDGSR</sequence>